<name>A0ABX0NI52_9BURK</name>
<evidence type="ECO:0000256" key="3">
    <source>
        <dbReference type="SAM" id="Phobius"/>
    </source>
</evidence>
<organism evidence="5 6">
    <name type="scientific">Massilia frigida</name>
    <dbReference type="NCBI Taxonomy" id="2609281"/>
    <lineage>
        <taxon>Bacteria</taxon>
        <taxon>Pseudomonadati</taxon>
        <taxon>Pseudomonadota</taxon>
        <taxon>Betaproteobacteria</taxon>
        <taxon>Burkholderiales</taxon>
        <taxon>Oxalobacteraceae</taxon>
        <taxon>Telluria group</taxon>
        <taxon>Massilia</taxon>
    </lineage>
</organism>
<dbReference type="PANTHER" id="PTHR45138:SF9">
    <property type="entry name" value="DIGUANYLATE CYCLASE DGCM-RELATED"/>
    <property type="match status" value="1"/>
</dbReference>
<dbReference type="InterPro" id="IPR000160">
    <property type="entry name" value="GGDEF_dom"/>
</dbReference>
<comment type="catalytic activity">
    <reaction evidence="2">
        <text>2 GTP = 3',3'-c-di-GMP + 2 diphosphate</text>
        <dbReference type="Rhea" id="RHEA:24898"/>
        <dbReference type="ChEBI" id="CHEBI:33019"/>
        <dbReference type="ChEBI" id="CHEBI:37565"/>
        <dbReference type="ChEBI" id="CHEBI:58805"/>
        <dbReference type="EC" id="2.7.7.65"/>
    </reaction>
</comment>
<dbReference type="NCBIfam" id="TIGR00254">
    <property type="entry name" value="GGDEF"/>
    <property type="match status" value="1"/>
</dbReference>
<dbReference type="SUPFAM" id="SSF55073">
    <property type="entry name" value="Nucleotide cyclase"/>
    <property type="match status" value="1"/>
</dbReference>
<accession>A0ABX0NI52</accession>
<dbReference type="CDD" id="cd01949">
    <property type="entry name" value="GGDEF"/>
    <property type="match status" value="1"/>
</dbReference>
<evidence type="ECO:0000256" key="1">
    <source>
        <dbReference type="ARBA" id="ARBA00012528"/>
    </source>
</evidence>
<dbReference type="RefSeq" id="WP_167088078.1">
    <property type="nucleotide sequence ID" value="NZ_WHJG01000015.1"/>
</dbReference>
<feature type="transmembrane region" description="Helical" evidence="3">
    <location>
        <begin position="5"/>
        <end position="22"/>
    </location>
</feature>
<dbReference type="Gene3D" id="3.30.70.270">
    <property type="match status" value="1"/>
</dbReference>
<feature type="domain" description="GGDEF" evidence="4">
    <location>
        <begin position="143"/>
        <end position="275"/>
    </location>
</feature>
<dbReference type="PANTHER" id="PTHR45138">
    <property type="entry name" value="REGULATORY COMPONENTS OF SENSORY TRANSDUCTION SYSTEM"/>
    <property type="match status" value="1"/>
</dbReference>
<evidence type="ECO:0000256" key="2">
    <source>
        <dbReference type="ARBA" id="ARBA00034247"/>
    </source>
</evidence>
<dbReference type="Proteomes" id="UP000621455">
    <property type="component" value="Unassembled WGS sequence"/>
</dbReference>
<keyword evidence="3" id="KW-0472">Membrane</keyword>
<dbReference type="EC" id="2.7.7.65" evidence="1"/>
<dbReference type="PROSITE" id="PS50887">
    <property type="entry name" value="GGDEF"/>
    <property type="match status" value="1"/>
</dbReference>
<evidence type="ECO:0000313" key="6">
    <source>
        <dbReference type="Proteomes" id="UP000621455"/>
    </source>
</evidence>
<gene>
    <name evidence="5" type="ORF">F2P44_15875</name>
</gene>
<evidence type="ECO:0000259" key="4">
    <source>
        <dbReference type="PROSITE" id="PS50887"/>
    </source>
</evidence>
<dbReference type="InterPro" id="IPR043128">
    <property type="entry name" value="Rev_trsase/Diguanyl_cyclase"/>
</dbReference>
<sequence>MQRCGFIYITHAGAIILAASMLPNGLLYGLAGVTGCLFTVSLIAIRLSTFAAIVALPSLMFFVMSAATLTAFGFINNVILYIFSLIMAATLMLAIRVFRQRAFLSEKALLYSSRHDSMTGACNKAFLTELAERDIVLARRHGRPLAVAMLDIDHFKRINDEFGHAVGDEVIRQLASTCVGTLRSIDHFGRIGGEEFVAIIPETRMADAIRCAERMRGDIEQLAVATPQGTLRFTASFGVAMLTEQHAHWSALLNDADGAMYRAKNTGRNRVAAAP</sequence>
<protein>
    <recommendedName>
        <fullName evidence="1">diguanylate cyclase</fullName>
        <ecNumber evidence="1">2.7.7.65</ecNumber>
    </recommendedName>
</protein>
<comment type="caution">
    <text evidence="5">The sequence shown here is derived from an EMBL/GenBank/DDBJ whole genome shotgun (WGS) entry which is preliminary data.</text>
</comment>
<evidence type="ECO:0000313" key="5">
    <source>
        <dbReference type="EMBL" id="NHZ80740.1"/>
    </source>
</evidence>
<dbReference type="EMBL" id="WHJG01000015">
    <property type="protein sequence ID" value="NHZ80740.1"/>
    <property type="molecule type" value="Genomic_DNA"/>
</dbReference>
<feature type="transmembrane region" description="Helical" evidence="3">
    <location>
        <begin position="78"/>
        <end position="98"/>
    </location>
</feature>
<reference evidence="5 6" key="1">
    <citation type="submission" date="2019-10" db="EMBL/GenBank/DDBJ databases">
        <title>Taxonomy of Antarctic Massilia spp.: description of Massilia rubra sp. nov., Massilia aquatica sp. nov., Massilia mucilaginosa sp. nov., Massilia frigida sp. nov. isolated from streams, lakes and regoliths.</title>
        <authorList>
            <person name="Holochova P."/>
            <person name="Sedlacek I."/>
            <person name="Kralova S."/>
            <person name="Maslanova I."/>
            <person name="Busse H.-J."/>
            <person name="Stankova E."/>
            <person name="Vrbovska V."/>
            <person name="Kovarovic V."/>
            <person name="Bartak M."/>
            <person name="Svec P."/>
            <person name="Pantucek R."/>
        </authorList>
    </citation>
    <scope>NUCLEOTIDE SEQUENCE [LARGE SCALE GENOMIC DNA]</scope>
    <source>
        <strain evidence="5 6">CCM 8695</strain>
    </source>
</reference>
<keyword evidence="3" id="KW-1133">Transmembrane helix</keyword>
<keyword evidence="6" id="KW-1185">Reference proteome</keyword>
<dbReference type="SMART" id="SM00267">
    <property type="entry name" value="GGDEF"/>
    <property type="match status" value="1"/>
</dbReference>
<dbReference type="InterPro" id="IPR029787">
    <property type="entry name" value="Nucleotide_cyclase"/>
</dbReference>
<dbReference type="InterPro" id="IPR050469">
    <property type="entry name" value="Diguanylate_Cyclase"/>
</dbReference>
<dbReference type="Pfam" id="PF00990">
    <property type="entry name" value="GGDEF"/>
    <property type="match status" value="1"/>
</dbReference>
<proteinExistence type="predicted"/>
<feature type="transmembrane region" description="Helical" evidence="3">
    <location>
        <begin position="52"/>
        <end position="72"/>
    </location>
</feature>
<keyword evidence="3" id="KW-0812">Transmembrane</keyword>